<accession>O58420</accession>
<dbReference type="EMBL" id="BA000001">
    <property type="protein sequence ID" value="BAA29779.1"/>
    <property type="molecule type" value="Genomic_DNA"/>
</dbReference>
<dbReference type="PIR" id="A71115">
    <property type="entry name" value="A71115"/>
</dbReference>
<evidence type="ECO:0000313" key="2">
    <source>
        <dbReference type="Proteomes" id="UP000000752"/>
    </source>
</evidence>
<keyword evidence="2" id="KW-1185">Reference proteome</keyword>
<dbReference type="EnsemblBacteria" id="BAA29779">
    <property type="protein sequence ID" value="BAA29779"/>
    <property type="gene ID" value="BAA29779"/>
</dbReference>
<name>O58420_PYRHO</name>
<gene>
    <name evidence="1" type="ordered locus">PH0688</name>
</gene>
<organism evidence="1 2">
    <name type="scientific">Pyrococcus horikoshii (strain ATCC 700860 / DSM 12428 / JCM 9974 / NBRC 100139 / OT-3)</name>
    <dbReference type="NCBI Taxonomy" id="70601"/>
    <lineage>
        <taxon>Archaea</taxon>
        <taxon>Methanobacteriati</taxon>
        <taxon>Methanobacteriota</taxon>
        <taxon>Thermococci</taxon>
        <taxon>Thermococcales</taxon>
        <taxon>Thermococcaceae</taxon>
        <taxon>Pyrococcus</taxon>
    </lineage>
</organism>
<dbReference type="PANTHER" id="PTHR37449:SF1">
    <property type="entry name" value="OS02G0159950 PROTEIN"/>
    <property type="match status" value="1"/>
</dbReference>
<dbReference type="KEGG" id="pho:PH0688"/>
<dbReference type="Proteomes" id="UP000000752">
    <property type="component" value="Chromosome"/>
</dbReference>
<protein>
    <submittedName>
        <fullName evidence="1">Uncharacterized protein</fullName>
    </submittedName>
</protein>
<dbReference type="AlphaFoldDB" id="O58420"/>
<evidence type="ECO:0000313" key="1">
    <source>
        <dbReference type="EMBL" id="BAA29779.1"/>
    </source>
</evidence>
<proteinExistence type="predicted"/>
<reference evidence="1 2" key="1">
    <citation type="journal article" date="1998" name="DNA Res.">
        <title>Complete sequence and gene organization of the genome of a hyper-thermophilic archaebacterium, Pyrococcus horikoshii OT3.</title>
        <authorList>
            <person name="Kawarabayasi Y."/>
            <person name="Sawada M."/>
            <person name="Horikawa H."/>
            <person name="Haikawa Y."/>
            <person name="Hino Y."/>
            <person name="Yamamoto S."/>
            <person name="Sekine M."/>
            <person name="Baba S."/>
            <person name="Kosugi H."/>
            <person name="Hosoyama A."/>
            <person name="Nagai Y."/>
            <person name="Sakai M."/>
            <person name="Ogura K."/>
            <person name="Otuka R."/>
            <person name="Nakazawa H."/>
            <person name="Takamiya M."/>
            <person name="Ohfuku Y."/>
            <person name="Funahashi T."/>
            <person name="Tanaka T."/>
            <person name="Kudoh Y."/>
            <person name="Yamazaki J."/>
            <person name="Kushida N."/>
            <person name="Oguchi A."/>
            <person name="Aoki K."/>
            <person name="Nakamura Y."/>
            <person name="Robb T.F."/>
            <person name="Horikoshi K."/>
            <person name="Masuchi Y."/>
            <person name="Shizuya H."/>
            <person name="Kikuchi H."/>
        </authorList>
    </citation>
    <scope>NUCLEOTIDE SEQUENCE [LARGE SCALE GENOMIC DNA]</scope>
    <source>
        <strain evidence="2">ATCC 700860 / DSM 12428 / JCM 9974 / NBRC 100139 / OT-3</strain>
    </source>
</reference>
<dbReference type="PANTHER" id="PTHR37449">
    <property type="match status" value="1"/>
</dbReference>
<sequence>MILSVTFSPSEVPLAGAIASISSIKIIAGAACLAFLKISLILFSLSPTHLLNTSGPLTAMKLASLSVATALAKRVLPVPGGPYNKTPLGGVIPSFLNALGYFSGHSTASLSSCFTSSNPPMSSQWTFGTSMRTSLKAEGSTIFKAS</sequence>